<dbReference type="RefSeq" id="WP_146511624.1">
    <property type="nucleotide sequence ID" value="NZ_SIHI01000025.1"/>
</dbReference>
<organism evidence="4 5">
    <name type="scientific">Thalassoglobus neptunius</name>
    <dbReference type="NCBI Taxonomy" id="1938619"/>
    <lineage>
        <taxon>Bacteria</taxon>
        <taxon>Pseudomonadati</taxon>
        <taxon>Planctomycetota</taxon>
        <taxon>Planctomycetia</taxon>
        <taxon>Planctomycetales</taxon>
        <taxon>Planctomycetaceae</taxon>
        <taxon>Thalassoglobus</taxon>
    </lineage>
</organism>
<proteinExistence type="inferred from homology"/>
<dbReference type="PANTHER" id="PTHR30487">
    <property type="entry name" value="TYPE 4 PREPILIN-LIKE PROTEINS LEADER PEPTIDE-PROCESSING ENZYME"/>
    <property type="match status" value="1"/>
</dbReference>
<accession>A0A5C5W823</accession>
<dbReference type="AlphaFoldDB" id="A0A5C5W823"/>
<feature type="domain" description="Prepilin type IV endopeptidase peptidase" evidence="3">
    <location>
        <begin position="168"/>
        <end position="236"/>
    </location>
</feature>
<feature type="transmembrane region" description="Helical" evidence="2">
    <location>
        <begin position="163"/>
        <end position="186"/>
    </location>
</feature>
<feature type="transmembrane region" description="Helical" evidence="2">
    <location>
        <begin position="52"/>
        <end position="72"/>
    </location>
</feature>
<feature type="transmembrane region" description="Helical" evidence="2">
    <location>
        <begin position="17"/>
        <end position="40"/>
    </location>
</feature>
<feature type="transmembrane region" description="Helical" evidence="2">
    <location>
        <begin position="92"/>
        <end position="109"/>
    </location>
</feature>
<keyword evidence="5" id="KW-1185">Reference proteome</keyword>
<dbReference type="Pfam" id="PF01478">
    <property type="entry name" value="Peptidase_A24"/>
    <property type="match status" value="1"/>
</dbReference>
<evidence type="ECO:0000313" key="4">
    <source>
        <dbReference type="EMBL" id="TWT47048.1"/>
    </source>
</evidence>
<evidence type="ECO:0000256" key="1">
    <source>
        <dbReference type="ARBA" id="ARBA00005801"/>
    </source>
</evidence>
<evidence type="ECO:0000259" key="3">
    <source>
        <dbReference type="Pfam" id="PF01478"/>
    </source>
</evidence>
<dbReference type="OrthoDB" id="9789291at2"/>
<feature type="transmembrane region" description="Helical" evidence="2">
    <location>
        <begin position="121"/>
        <end position="143"/>
    </location>
</feature>
<feature type="transmembrane region" description="Helical" evidence="2">
    <location>
        <begin position="198"/>
        <end position="215"/>
    </location>
</feature>
<keyword evidence="2" id="KW-0472">Membrane</keyword>
<dbReference type="EMBL" id="SIHI01000025">
    <property type="protein sequence ID" value="TWT47048.1"/>
    <property type="molecule type" value="Genomic_DNA"/>
</dbReference>
<keyword evidence="2" id="KW-0812">Transmembrane</keyword>
<name>A0A5C5W823_9PLAN</name>
<gene>
    <name evidence="4" type="ORF">KOR42_42450</name>
</gene>
<feature type="transmembrane region" description="Helical" evidence="2">
    <location>
        <begin position="252"/>
        <end position="276"/>
    </location>
</feature>
<dbReference type="Gene3D" id="1.20.120.1220">
    <property type="match status" value="1"/>
</dbReference>
<dbReference type="GO" id="GO:0005886">
    <property type="term" value="C:plasma membrane"/>
    <property type="evidence" value="ECO:0007669"/>
    <property type="project" value="TreeGrafter"/>
</dbReference>
<evidence type="ECO:0000256" key="2">
    <source>
        <dbReference type="SAM" id="Phobius"/>
    </source>
</evidence>
<dbReference type="GO" id="GO:0004190">
    <property type="term" value="F:aspartic-type endopeptidase activity"/>
    <property type="evidence" value="ECO:0007669"/>
    <property type="project" value="InterPro"/>
</dbReference>
<feature type="transmembrane region" description="Helical" evidence="2">
    <location>
        <begin position="221"/>
        <end position="240"/>
    </location>
</feature>
<protein>
    <submittedName>
        <fullName evidence="4">Type IV leader peptidase family protein</fullName>
    </submittedName>
</protein>
<dbReference type="GO" id="GO:0006465">
    <property type="term" value="P:signal peptide processing"/>
    <property type="evidence" value="ECO:0007669"/>
    <property type="project" value="TreeGrafter"/>
</dbReference>
<reference evidence="4 5" key="1">
    <citation type="submission" date="2019-02" db="EMBL/GenBank/DDBJ databases">
        <title>Deep-cultivation of Planctomycetes and their phenomic and genomic characterization uncovers novel biology.</title>
        <authorList>
            <person name="Wiegand S."/>
            <person name="Jogler M."/>
            <person name="Boedeker C."/>
            <person name="Pinto D."/>
            <person name="Vollmers J."/>
            <person name="Rivas-Marin E."/>
            <person name="Kohn T."/>
            <person name="Peeters S.H."/>
            <person name="Heuer A."/>
            <person name="Rast P."/>
            <person name="Oberbeckmann S."/>
            <person name="Bunk B."/>
            <person name="Jeske O."/>
            <person name="Meyerdierks A."/>
            <person name="Storesund J.E."/>
            <person name="Kallscheuer N."/>
            <person name="Luecker S."/>
            <person name="Lage O.M."/>
            <person name="Pohl T."/>
            <person name="Merkel B.J."/>
            <person name="Hornburger P."/>
            <person name="Mueller R.-W."/>
            <person name="Bruemmer F."/>
            <person name="Labrenz M."/>
            <person name="Spormann A.M."/>
            <person name="Op Den Camp H."/>
            <person name="Overmann J."/>
            <person name="Amann R."/>
            <person name="Jetten M.S.M."/>
            <person name="Mascher T."/>
            <person name="Medema M.H."/>
            <person name="Devos D.P."/>
            <person name="Kaster A.-K."/>
            <person name="Ovreas L."/>
            <person name="Rohde M."/>
            <person name="Galperin M.Y."/>
            <person name="Jogler C."/>
        </authorList>
    </citation>
    <scope>NUCLEOTIDE SEQUENCE [LARGE SCALE GENOMIC DNA]</scope>
    <source>
        <strain evidence="4 5">KOR42</strain>
    </source>
</reference>
<dbReference type="PANTHER" id="PTHR30487:SF0">
    <property type="entry name" value="PREPILIN LEADER PEPTIDASE_N-METHYLTRANSFERASE-RELATED"/>
    <property type="match status" value="1"/>
</dbReference>
<dbReference type="Proteomes" id="UP000317243">
    <property type="component" value="Unassembled WGS sequence"/>
</dbReference>
<sequence length="330" mass="35760">MSVLQAINDFGVLSFPVWLWAVMGGMATGVLTFIGVRRSLKDFGLPFDRWPLISSIANGLLGAALVVCVLGFQSQSTPEVIPSEAGRNLRLIGHLALVVLLMMISVTDLRTYSILDWNCKLGILLGTGLAFLSGDTQLAHLWVDWNQEVPQLRGPYLPEWLSAHPHLHGLVWSVVGVLTGGILAWGTRSISARLLGQPALGSGDILLMGMIGAFLGWQPTLIAYVLAPVLALVIGLIIQVTSNRPAIPYGPFLALGAVVVLIAWRSIWMLEIPLTLAENPGRGSIFAMRRFFGDPVSMAITAGLSMGLLIFMLALLRYYKSLSFVDEKSE</sequence>
<comment type="similarity">
    <text evidence="1">Belongs to the peptidase A24 family.</text>
</comment>
<feature type="transmembrane region" description="Helical" evidence="2">
    <location>
        <begin position="296"/>
        <end position="319"/>
    </location>
</feature>
<dbReference type="InterPro" id="IPR000045">
    <property type="entry name" value="Prepilin_IV_endopep_pep"/>
</dbReference>
<comment type="caution">
    <text evidence="4">The sequence shown here is derived from an EMBL/GenBank/DDBJ whole genome shotgun (WGS) entry which is preliminary data.</text>
</comment>
<keyword evidence="2" id="KW-1133">Transmembrane helix</keyword>
<evidence type="ECO:0000313" key="5">
    <source>
        <dbReference type="Proteomes" id="UP000317243"/>
    </source>
</evidence>
<dbReference type="InterPro" id="IPR050882">
    <property type="entry name" value="Prepilin_peptidase/N-MTase"/>
</dbReference>